<evidence type="ECO:0000313" key="6">
    <source>
        <dbReference type="EMBL" id="CAI5455475.1"/>
    </source>
</evidence>
<evidence type="ECO:0000259" key="5">
    <source>
        <dbReference type="PROSITE" id="PS50010"/>
    </source>
</evidence>
<feature type="compositionally biased region" description="Polar residues" evidence="3">
    <location>
        <begin position="615"/>
        <end position="625"/>
    </location>
</feature>
<dbReference type="InterPro" id="IPR001251">
    <property type="entry name" value="CRAL-TRIO_dom"/>
</dbReference>
<dbReference type="PANTHER" id="PTHR22826">
    <property type="entry name" value="RHO GUANINE EXCHANGE FACTOR-RELATED"/>
    <property type="match status" value="1"/>
</dbReference>
<dbReference type="Gene3D" id="1.20.58.60">
    <property type="match status" value="1"/>
</dbReference>
<protein>
    <recommendedName>
        <fullName evidence="8">DH domain-containing protein</fullName>
    </recommendedName>
</protein>
<dbReference type="SMART" id="SM00516">
    <property type="entry name" value="SEC14"/>
    <property type="match status" value="1"/>
</dbReference>
<dbReference type="PROSITE" id="PS50010">
    <property type="entry name" value="DH_2"/>
    <property type="match status" value="1"/>
</dbReference>
<proteinExistence type="inferred from homology"/>
<evidence type="ECO:0000256" key="3">
    <source>
        <dbReference type="SAM" id="MobiDB-lite"/>
    </source>
</evidence>
<feature type="compositionally biased region" description="Low complexity" evidence="3">
    <location>
        <begin position="644"/>
        <end position="659"/>
    </location>
</feature>
<feature type="domain" description="PH" evidence="4">
    <location>
        <begin position="858"/>
        <end position="977"/>
    </location>
</feature>
<evidence type="ECO:0000259" key="4">
    <source>
        <dbReference type="PROSITE" id="PS50003"/>
    </source>
</evidence>
<comment type="caution">
    <text evidence="6">The sequence shown here is derived from an EMBL/GenBank/DDBJ whole genome shotgun (WGS) entry which is preliminary data.</text>
</comment>
<dbReference type="SMART" id="SM00233">
    <property type="entry name" value="PH"/>
    <property type="match status" value="1"/>
</dbReference>
<feature type="compositionally biased region" description="Low complexity" evidence="3">
    <location>
        <begin position="998"/>
        <end position="1018"/>
    </location>
</feature>
<feature type="domain" description="DH" evidence="5">
    <location>
        <begin position="665"/>
        <end position="846"/>
    </location>
</feature>
<evidence type="ECO:0000313" key="7">
    <source>
        <dbReference type="Proteomes" id="UP001152747"/>
    </source>
</evidence>
<dbReference type="SUPFAM" id="SSF50729">
    <property type="entry name" value="PH domain-like"/>
    <property type="match status" value="1"/>
</dbReference>
<dbReference type="GO" id="GO:0005085">
    <property type="term" value="F:guanyl-nucleotide exchange factor activity"/>
    <property type="evidence" value="ECO:0007669"/>
    <property type="project" value="UniProtKB-KW"/>
</dbReference>
<dbReference type="AlphaFoldDB" id="A0A9P1J4G0"/>
<dbReference type="InterPro" id="IPR001849">
    <property type="entry name" value="PH_domain"/>
</dbReference>
<keyword evidence="1" id="KW-0344">Guanine-nucleotide releasing factor</keyword>
<keyword evidence="7" id="KW-1185">Reference proteome</keyword>
<dbReference type="OrthoDB" id="10004999at2759"/>
<dbReference type="InterPro" id="IPR055251">
    <property type="entry name" value="SOS1_NGEF_PH"/>
</dbReference>
<evidence type="ECO:0008006" key="8">
    <source>
        <dbReference type="Google" id="ProtNLM"/>
    </source>
</evidence>
<feature type="region of interest" description="Disordered" evidence="3">
    <location>
        <begin position="985"/>
        <end position="1057"/>
    </location>
</feature>
<dbReference type="PANTHER" id="PTHR22826:SF211">
    <property type="entry name" value="LD43457P"/>
    <property type="match status" value="1"/>
</dbReference>
<dbReference type="InterPro" id="IPR035899">
    <property type="entry name" value="DBL_dom_sf"/>
</dbReference>
<feature type="region of interest" description="Disordered" evidence="3">
    <location>
        <begin position="590"/>
        <end position="659"/>
    </location>
</feature>
<dbReference type="Pfam" id="PF22697">
    <property type="entry name" value="SOS1_NGEF_PH"/>
    <property type="match status" value="1"/>
</dbReference>
<reference evidence="6" key="1">
    <citation type="submission" date="2022-11" db="EMBL/GenBank/DDBJ databases">
        <authorList>
            <person name="Kikuchi T."/>
        </authorList>
    </citation>
    <scope>NUCLEOTIDE SEQUENCE</scope>
    <source>
        <strain evidence="6">PS1010</strain>
    </source>
</reference>
<accession>A0A9P1J4G0</accession>
<dbReference type="InterPro" id="IPR051336">
    <property type="entry name" value="RhoGEF_Guanine_NuclExch_SF"/>
</dbReference>
<dbReference type="SMART" id="SM00325">
    <property type="entry name" value="RhoGEF"/>
    <property type="match status" value="1"/>
</dbReference>
<comment type="similarity">
    <text evidence="2">Belongs to the MCF2 family.</text>
</comment>
<dbReference type="GO" id="GO:0005737">
    <property type="term" value="C:cytoplasm"/>
    <property type="evidence" value="ECO:0007669"/>
    <property type="project" value="TreeGrafter"/>
</dbReference>
<dbReference type="PROSITE" id="PS50003">
    <property type="entry name" value="PH_DOMAIN"/>
    <property type="match status" value="1"/>
</dbReference>
<sequence length="1057" mass="120463">MQNQICDIASTSDGPPIMCSSTNEQFIEAPAFFYDMDTDFKQLRNDLECVNLLNDFGYQSIVERSRHPFMTSSVLNERNTFDSEDDEQDDQWDGYLTVGSDRIKIKDMSDILATRYAILSGARTNDGLSIVTFPDSRTTLSFEDYSLLIVYMLQSIPLEGNNRSFVVIVDRRSDKWSSVRTLLLQITSFFPGTIQVVYIIKPEGVLQRALEVGYRGIAGTCNFEIVQLESSVELRKYFRAEQLTMDVGGIIKYNHLEWVQHRMDIERMKSSATAIATALSEFGRTLRETELPNDVDTTARILEAQTAEKDAIKEDFRISVRKGTALLRSVRQLDRKPTAEQLSPTRLHNVTSIERMLIQLEETEKSFDAFWAKHETRLSNCLQLRQFEEKFRKLQAAFARHMLYLEEHREIGDGCDKAVQLAEQHRVYAERAKEDITGAIDLKKTGEQMISLNEAELCGSLLPKCEELERMADALTGALERRSTVLNMSKSMHEQILKANSWCKAGVDILTSSLPPEPHTSNINASINKMDEFLEEGSNLKFCLDALDNPTSWNNLILMTTTETSTLLAQVAERIDDIRRMSVARRNALSKMCDAKKPQPPIQVVTPEKKKTKNGKNLEQQQQIDMDSKDNDCCFGDRYPTEGSSTSQQSTPTTQPIITNNTSSMETFVIAELLNTERSYVAELASLIEFYVDPFESPEYQSLIPSQIRGKSDIVFGNLRDLLNFHSRYVLTDLQANEFSLAGICRIFLQHRNDFLKLYRTYCQYKATSEALRKEYTEANSFFNECQKRASHPLPLGAYLLKPVQRITKYQLLLRELERYCQPNVKDIVNDALRTMLELLTQINAAIHQLHISGFNGDLRVLGPLRLQSECDVYSYNRKKKAKLSRVQRRFLFLFDGGVMFCKKRTPSSTQPSTMDPEYYEHKICIPILSLGFAETSRTGASRFELWDEAKVDAYVIESIDSASRQKWIDRLSKTVGSNNETFSTYENRQQRPESWASTVSNESSCSSSTRDSNSGDSQMDTNGNSHMTLTDQYASTEEPLDISKDTESEVELVDSC</sequence>
<dbReference type="InterPro" id="IPR056466">
    <property type="entry name" value="Spectrin_DBS"/>
</dbReference>
<evidence type="ECO:0000256" key="2">
    <source>
        <dbReference type="ARBA" id="ARBA00049987"/>
    </source>
</evidence>
<dbReference type="Gene3D" id="2.30.29.30">
    <property type="entry name" value="Pleckstrin-homology domain (PH domain)/Phosphotyrosine-binding domain (PTB)"/>
    <property type="match status" value="1"/>
</dbReference>
<dbReference type="CDD" id="cd00160">
    <property type="entry name" value="RhoGEF"/>
    <property type="match status" value="1"/>
</dbReference>
<dbReference type="EMBL" id="CANHGI010000006">
    <property type="protein sequence ID" value="CAI5455475.1"/>
    <property type="molecule type" value="Genomic_DNA"/>
</dbReference>
<dbReference type="Proteomes" id="UP001152747">
    <property type="component" value="Unassembled WGS sequence"/>
</dbReference>
<dbReference type="Pfam" id="PF13716">
    <property type="entry name" value="CRAL_TRIO_2"/>
    <property type="match status" value="1"/>
</dbReference>
<feature type="compositionally biased region" description="Polar residues" evidence="3">
    <location>
        <begin position="1019"/>
        <end position="1036"/>
    </location>
</feature>
<dbReference type="Pfam" id="PF00621">
    <property type="entry name" value="RhoGEF"/>
    <property type="match status" value="1"/>
</dbReference>
<dbReference type="SUPFAM" id="SSF46966">
    <property type="entry name" value="Spectrin repeat"/>
    <property type="match status" value="1"/>
</dbReference>
<organism evidence="6 7">
    <name type="scientific">Caenorhabditis angaria</name>
    <dbReference type="NCBI Taxonomy" id="860376"/>
    <lineage>
        <taxon>Eukaryota</taxon>
        <taxon>Metazoa</taxon>
        <taxon>Ecdysozoa</taxon>
        <taxon>Nematoda</taxon>
        <taxon>Chromadorea</taxon>
        <taxon>Rhabditida</taxon>
        <taxon>Rhabditina</taxon>
        <taxon>Rhabditomorpha</taxon>
        <taxon>Rhabditoidea</taxon>
        <taxon>Rhabditidae</taxon>
        <taxon>Peloderinae</taxon>
        <taxon>Caenorhabditis</taxon>
    </lineage>
</organism>
<dbReference type="InterPro" id="IPR011993">
    <property type="entry name" value="PH-like_dom_sf"/>
</dbReference>
<dbReference type="Gene3D" id="1.20.900.10">
    <property type="entry name" value="Dbl homology (DH) domain"/>
    <property type="match status" value="1"/>
</dbReference>
<dbReference type="InterPro" id="IPR000219">
    <property type="entry name" value="DH_dom"/>
</dbReference>
<dbReference type="SUPFAM" id="SSF48065">
    <property type="entry name" value="DBL homology domain (DH-domain)"/>
    <property type="match status" value="1"/>
</dbReference>
<name>A0A9P1J4G0_9PELO</name>
<gene>
    <name evidence="6" type="ORF">CAMP_LOCUS18112</name>
</gene>
<dbReference type="Pfam" id="PF23289">
    <property type="entry name" value="Spectrin_5"/>
    <property type="match status" value="1"/>
</dbReference>
<evidence type="ECO:0000256" key="1">
    <source>
        <dbReference type="ARBA" id="ARBA00022658"/>
    </source>
</evidence>